<protein>
    <submittedName>
        <fullName evidence="2">Uncharacterized protein</fullName>
    </submittedName>
</protein>
<name>A0A317JNS8_9BACT</name>
<sequence>MKAELKKALREEERLQQIARERKRRREEKWAQESGDKRRAEPVELSTEIPLVPEKQKERKRNQRTSVVPQQPPHRQFISDETGMKRILEKKGVLLGQQPQERE</sequence>
<dbReference type="EMBL" id="PSRQ01000059">
    <property type="protein sequence ID" value="PWU22649.1"/>
    <property type="molecule type" value="Genomic_DNA"/>
</dbReference>
<evidence type="ECO:0000313" key="2">
    <source>
        <dbReference type="EMBL" id="PWU22649.1"/>
    </source>
</evidence>
<organism evidence="2 3">
    <name type="scientific">Candidatus Cerribacteria bacterium 'Amazon FNV 2010 28 9'</name>
    <dbReference type="NCBI Taxonomy" id="2081795"/>
    <lineage>
        <taxon>Bacteria</taxon>
        <taxon>Candidatus Cerribacteria</taxon>
    </lineage>
</organism>
<evidence type="ECO:0000256" key="1">
    <source>
        <dbReference type="SAM" id="MobiDB-lite"/>
    </source>
</evidence>
<gene>
    <name evidence="2" type="ORF">C5B42_05415</name>
</gene>
<accession>A0A317JNS8</accession>
<evidence type="ECO:0000313" key="3">
    <source>
        <dbReference type="Proteomes" id="UP000246104"/>
    </source>
</evidence>
<dbReference type="Proteomes" id="UP000246104">
    <property type="component" value="Unassembled WGS sequence"/>
</dbReference>
<reference evidence="2 3" key="1">
    <citation type="submission" date="2018-02" db="EMBL/GenBank/DDBJ databases">
        <title>Genomic Reconstructions from Amazon Rainforest and Pasture Soil Reveal Novel Insights into the Physiology of Candidate Phyla in Tropical Sites.</title>
        <authorList>
            <person name="Kroeger M.E."/>
            <person name="Delmont T."/>
            <person name="Eren A.M."/>
            <person name="Guo J."/>
            <person name="Meyer K.M."/>
            <person name="Khan K."/>
            <person name="Rodrigues J.L.M."/>
            <person name="Bohannan B.J.M."/>
            <person name="Tringe S."/>
            <person name="Borges C.D."/>
            <person name="Tiedje J."/>
            <person name="Tsai S.M."/>
            <person name="Nusslein K."/>
        </authorList>
    </citation>
    <scope>NUCLEOTIDE SEQUENCE [LARGE SCALE GENOMIC DNA]</scope>
    <source>
        <strain evidence="2">Amazon FNV 2010 28 9</strain>
    </source>
</reference>
<feature type="region of interest" description="Disordered" evidence="1">
    <location>
        <begin position="19"/>
        <end position="103"/>
    </location>
</feature>
<feature type="compositionally biased region" description="Basic and acidic residues" evidence="1">
    <location>
        <begin position="82"/>
        <end position="92"/>
    </location>
</feature>
<comment type="caution">
    <text evidence="2">The sequence shown here is derived from an EMBL/GenBank/DDBJ whole genome shotgun (WGS) entry which is preliminary data.</text>
</comment>
<proteinExistence type="predicted"/>
<dbReference type="AlphaFoldDB" id="A0A317JNS8"/>
<feature type="compositionally biased region" description="Basic and acidic residues" evidence="1">
    <location>
        <begin position="27"/>
        <end position="42"/>
    </location>
</feature>